<name>A0AA37TBQ7_9HYPH</name>
<evidence type="ECO:0000313" key="1">
    <source>
        <dbReference type="EMBL" id="GLS69037.1"/>
    </source>
</evidence>
<dbReference type="AlphaFoldDB" id="A0AA37TBQ7"/>
<sequence>MSAGAHFSSIRSGFDFNTHSYGSKVTLGRLSTCEISGDEAQAEFECLEEFAEAPDAKAVFSMMARSLEVCLAGNARKGNMSDNARRYTYSQTDDDIELHLRRLPRSGVYQVVLSITFIDPSK</sequence>
<proteinExistence type="predicted"/>
<evidence type="ECO:0000313" key="2">
    <source>
        <dbReference type="Proteomes" id="UP001157440"/>
    </source>
</evidence>
<organism evidence="1 2">
    <name type="scientific">Methylobacterium tardum</name>
    <dbReference type="NCBI Taxonomy" id="374432"/>
    <lineage>
        <taxon>Bacteria</taxon>
        <taxon>Pseudomonadati</taxon>
        <taxon>Pseudomonadota</taxon>
        <taxon>Alphaproteobacteria</taxon>
        <taxon>Hyphomicrobiales</taxon>
        <taxon>Methylobacteriaceae</taxon>
        <taxon>Methylobacterium</taxon>
    </lineage>
</organism>
<gene>
    <name evidence="1" type="ORF">GCM10007890_10490</name>
</gene>
<protein>
    <submittedName>
        <fullName evidence="1">Uncharacterized protein</fullName>
    </submittedName>
</protein>
<keyword evidence="2" id="KW-1185">Reference proteome</keyword>
<reference evidence="2" key="1">
    <citation type="journal article" date="2019" name="Int. J. Syst. Evol. Microbiol.">
        <title>The Global Catalogue of Microorganisms (GCM) 10K type strain sequencing project: providing services to taxonomists for standard genome sequencing and annotation.</title>
        <authorList>
            <consortium name="The Broad Institute Genomics Platform"/>
            <consortium name="The Broad Institute Genome Sequencing Center for Infectious Disease"/>
            <person name="Wu L."/>
            <person name="Ma J."/>
        </authorList>
    </citation>
    <scope>NUCLEOTIDE SEQUENCE [LARGE SCALE GENOMIC DNA]</scope>
    <source>
        <strain evidence="2">NBRC 103632</strain>
    </source>
</reference>
<dbReference type="EMBL" id="BSPL01000009">
    <property type="protein sequence ID" value="GLS69037.1"/>
    <property type="molecule type" value="Genomic_DNA"/>
</dbReference>
<dbReference type="Proteomes" id="UP001157440">
    <property type="component" value="Unassembled WGS sequence"/>
</dbReference>
<comment type="caution">
    <text evidence="1">The sequence shown here is derived from an EMBL/GenBank/DDBJ whole genome shotgun (WGS) entry which is preliminary data.</text>
</comment>
<accession>A0AA37TBQ7</accession>